<keyword evidence="2" id="KW-0472">Membrane</keyword>
<evidence type="ECO:0000259" key="4">
    <source>
        <dbReference type="Pfam" id="PF00593"/>
    </source>
</evidence>
<keyword evidence="6" id="KW-1185">Reference proteome</keyword>
<protein>
    <submittedName>
        <fullName evidence="5">TonB-dependent receptor</fullName>
    </submittedName>
</protein>
<keyword evidence="5" id="KW-0675">Receptor</keyword>
<dbReference type="Proteomes" id="UP001521137">
    <property type="component" value="Unassembled WGS sequence"/>
</dbReference>
<dbReference type="Gene3D" id="2.40.170.20">
    <property type="entry name" value="TonB-dependent receptor, beta-barrel domain"/>
    <property type="match status" value="1"/>
</dbReference>
<evidence type="ECO:0000313" key="6">
    <source>
        <dbReference type="Proteomes" id="UP001521137"/>
    </source>
</evidence>
<gene>
    <name evidence="5" type="ORF">L0668_01340</name>
</gene>
<accession>A0ABS9D4V3</accession>
<evidence type="ECO:0000256" key="1">
    <source>
        <dbReference type="ARBA" id="ARBA00004442"/>
    </source>
</evidence>
<dbReference type="SUPFAM" id="SSF56935">
    <property type="entry name" value="Porins"/>
    <property type="match status" value="1"/>
</dbReference>
<dbReference type="EMBL" id="JAKGAS010000001">
    <property type="protein sequence ID" value="MCF2946736.1"/>
    <property type="molecule type" value="Genomic_DNA"/>
</dbReference>
<name>A0ABS9D4V3_9ALTE</name>
<evidence type="ECO:0000256" key="2">
    <source>
        <dbReference type="ARBA" id="ARBA00023136"/>
    </source>
</evidence>
<reference evidence="5 6" key="1">
    <citation type="submission" date="2022-01" db="EMBL/GenBank/DDBJ databases">
        <title>Paraglaciecola sp. G1-23.</title>
        <authorList>
            <person name="Jin M.S."/>
            <person name="Han D.M."/>
            <person name="Kim H.M."/>
            <person name="Jeon C.O."/>
        </authorList>
    </citation>
    <scope>NUCLEOTIDE SEQUENCE [LARGE SCALE GENOMIC DNA]</scope>
    <source>
        <strain evidence="5 6">G1-23</strain>
    </source>
</reference>
<dbReference type="PANTHER" id="PTHR40980:SF3">
    <property type="entry name" value="TONB-DEPENDENT RECEPTOR-LIKE BETA-BARREL DOMAIN-CONTAINING PROTEIN"/>
    <property type="match status" value="1"/>
</dbReference>
<dbReference type="InterPro" id="IPR000531">
    <property type="entry name" value="Beta-barrel_TonB"/>
</dbReference>
<sequence>MQPTLSVNLDLALEWYGDGGNYFSLAFFNKDIKDIVQTGTIVQVDSVTLDGTNVPIFYQGAVNQSDATVTGFEIAGQYFFDELEGIWSNFGVQANYTMLDVDADSPQRSLDADGDGNPDAFEGIVRVENLNGVIGQSENFANLVGMYQDDKLEVRLAYQYRDEFLNSYETFITGNPNIQDANFSIDASVKYQINDNLQVSLQGTNLTDELQTSKDILNDGGQTFQRSSFMFDRRFQFGVQYTF</sequence>
<comment type="subcellular location">
    <subcellularLocation>
        <location evidence="1">Cell outer membrane</location>
    </subcellularLocation>
</comment>
<organism evidence="5 6">
    <name type="scientific">Paraglaciecola algarum</name>
    <dbReference type="NCBI Taxonomy" id="3050085"/>
    <lineage>
        <taxon>Bacteria</taxon>
        <taxon>Pseudomonadati</taxon>
        <taxon>Pseudomonadota</taxon>
        <taxon>Gammaproteobacteria</taxon>
        <taxon>Alteromonadales</taxon>
        <taxon>Alteromonadaceae</taxon>
        <taxon>Paraglaciecola</taxon>
    </lineage>
</organism>
<evidence type="ECO:0000313" key="5">
    <source>
        <dbReference type="EMBL" id="MCF2946736.1"/>
    </source>
</evidence>
<dbReference type="InterPro" id="IPR036942">
    <property type="entry name" value="Beta-barrel_TonB_sf"/>
</dbReference>
<keyword evidence="3" id="KW-0998">Cell outer membrane</keyword>
<comment type="caution">
    <text evidence="5">The sequence shown here is derived from an EMBL/GenBank/DDBJ whole genome shotgun (WGS) entry which is preliminary data.</text>
</comment>
<proteinExistence type="predicted"/>
<dbReference type="Pfam" id="PF00593">
    <property type="entry name" value="TonB_dep_Rec_b-barrel"/>
    <property type="match status" value="1"/>
</dbReference>
<evidence type="ECO:0000256" key="3">
    <source>
        <dbReference type="ARBA" id="ARBA00023237"/>
    </source>
</evidence>
<dbReference type="PANTHER" id="PTHR40980">
    <property type="entry name" value="PLUG DOMAIN-CONTAINING PROTEIN"/>
    <property type="match status" value="1"/>
</dbReference>
<feature type="domain" description="TonB-dependent receptor-like beta-barrel" evidence="4">
    <location>
        <begin position="2"/>
        <end position="206"/>
    </location>
</feature>
<dbReference type="RefSeq" id="WP_235310261.1">
    <property type="nucleotide sequence ID" value="NZ_JAKGAS010000001.1"/>
</dbReference>